<dbReference type="EMBL" id="LAZR01000069">
    <property type="protein sequence ID" value="KKN95749.1"/>
    <property type="molecule type" value="Genomic_DNA"/>
</dbReference>
<name>A0A0F9UVI1_9ZZZZ</name>
<sequence>MKMEKYTNEELATDYIRQFGMANTYYGEMRRKAIHEAFEERLGLKPKDKTLKKILQYLEKPSNINFPLKDIADYNQILDWEESEIWKWGTILYKFLDIKFGFKMEGKN</sequence>
<comment type="caution">
    <text evidence="1">The sequence shown here is derived from an EMBL/GenBank/DDBJ whole genome shotgun (WGS) entry which is preliminary data.</text>
</comment>
<accession>A0A0F9UVI1</accession>
<evidence type="ECO:0000313" key="1">
    <source>
        <dbReference type="EMBL" id="KKN95749.1"/>
    </source>
</evidence>
<reference evidence="1" key="1">
    <citation type="journal article" date="2015" name="Nature">
        <title>Complex archaea that bridge the gap between prokaryotes and eukaryotes.</title>
        <authorList>
            <person name="Spang A."/>
            <person name="Saw J.H."/>
            <person name="Jorgensen S.L."/>
            <person name="Zaremba-Niedzwiedzka K."/>
            <person name="Martijn J."/>
            <person name="Lind A.E."/>
            <person name="van Eijk R."/>
            <person name="Schleper C."/>
            <person name="Guy L."/>
            <person name="Ettema T.J."/>
        </authorList>
    </citation>
    <scope>NUCLEOTIDE SEQUENCE</scope>
</reference>
<organism evidence="1">
    <name type="scientific">marine sediment metagenome</name>
    <dbReference type="NCBI Taxonomy" id="412755"/>
    <lineage>
        <taxon>unclassified sequences</taxon>
        <taxon>metagenomes</taxon>
        <taxon>ecological metagenomes</taxon>
    </lineage>
</organism>
<protein>
    <submittedName>
        <fullName evidence="1">Uncharacterized protein</fullName>
    </submittedName>
</protein>
<gene>
    <name evidence="1" type="ORF">LCGC14_0176180</name>
</gene>
<proteinExistence type="predicted"/>
<dbReference type="AlphaFoldDB" id="A0A0F9UVI1"/>